<accession>A0A4V5NYK2</accession>
<dbReference type="InterPro" id="IPR036188">
    <property type="entry name" value="FAD/NAD-bd_sf"/>
</dbReference>
<dbReference type="Proteomes" id="UP000310477">
    <property type="component" value="Unassembled WGS sequence"/>
</dbReference>
<keyword evidence="1" id="KW-0732">Signal</keyword>
<dbReference type="OrthoDB" id="615715at2"/>
<sequence>MKRVLFFVFALLIFFNEANSQTLRPGVLVVGNGNAAVAAAIQSAMSGVETTILLQAGGFDISPINDDLSSGIQATFLQKIRNAKNIKDSTQTVTFDKSLANEVLKKWTDSTKKLTVITNVMWVKADGGTNSSVLKLSDGRTIRPKVLINSANTKLNEALKITIGDKKPEKIDYANTIYRTSVASGMKLNGTTVNFYSLYNLLLPEKDNFVYISDPQSMLIGQAAGATAAFAVFYGKKTSESKLKEIQGELIAYKLNIMPFADVKQTDSNRKAIQFVGITGVLKAEFLNGNLLFAPDKLVTTAEIKQPIKDSYYKAQIWFDDYKSDIITISSAMEMISYVGNKALDAMKKNIPKKWKNSYHFKTAFDTERQISRRELAVLLQDHMPPFDITIDKTGKIIR</sequence>
<protein>
    <recommendedName>
        <fullName evidence="4">FAD dependent oxidoreductase</fullName>
    </recommendedName>
</protein>
<evidence type="ECO:0008006" key="4">
    <source>
        <dbReference type="Google" id="ProtNLM"/>
    </source>
</evidence>
<keyword evidence="3" id="KW-1185">Reference proteome</keyword>
<evidence type="ECO:0000313" key="2">
    <source>
        <dbReference type="EMBL" id="TKC03064.1"/>
    </source>
</evidence>
<dbReference type="EMBL" id="SWBO01000001">
    <property type="protein sequence ID" value="TKC03064.1"/>
    <property type="molecule type" value="Genomic_DNA"/>
</dbReference>
<reference evidence="2 3" key="1">
    <citation type="submission" date="2019-04" db="EMBL/GenBank/DDBJ databases">
        <title>Pedobacter sp. AR-2-6 sp. nov., isolated from Arctic soil.</title>
        <authorList>
            <person name="Dahal R.H."/>
            <person name="Kim D.-U."/>
        </authorList>
    </citation>
    <scope>NUCLEOTIDE SEQUENCE [LARGE SCALE GENOMIC DNA]</scope>
    <source>
        <strain evidence="2 3">AR-2-6</strain>
    </source>
</reference>
<dbReference type="AlphaFoldDB" id="A0A4V5NYK2"/>
<comment type="caution">
    <text evidence="2">The sequence shown here is derived from an EMBL/GenBank/DDBJ whole genome shotgun (WGS) entry which is preliminary data.</text>
</comment>
<dbReference type="RefSeq" id="WP_136873301.1">
    <property type="nucleotide sequence ID" value="NZ_SWBO01000001.1"/>
</dbReference>
<evidence type="ECO:0000256" key="1">
    <source>
        <dbReference type="SAM" id="SignalP"/>
    </source>
</evidence>
<organism evidence="2 3">
    <name type="scientific">Pedobacter cryotolerans</name>
    <dbReference type="NCBI Taxonomy" id="2571270"/>
    <lineage>
        <taxon>Bacteria</taxon>
        <taxon>Pseudomonadati</taxon>
        <taxon>Bacteroidota</taxon>
        <taxon>Sphingobacteriia</taxon>
        <taxon>Sphingobacteriales</taxon>
        <taxon>Sphingobacteriaceae</taxon>
        <taxon>Pedobacter</taxon>
    </lineage>
</organism>
<dbReference type="SUPFAM" id="SSF51905">
    <property type="entry name" value="FAD/NAD(P)-binding domain"/>
    <property type="match status" value="1"/>
</dbReference>
<evidence type="ECO:0000313" key="3">
    <source>
        <dbReference type="Proteomes" id="UP000310477"/>
    </source>
</evidence>
<name>A0A4V5NYK2_9SPHI</name>
<feature type="signal peptide" evidence="1">
    <location>
        <begin position="1"/>
        <end position="20"/>
    </location>
</feature>
<proteinExistence type="predicted"/>
<feature type="chain" id="PRO_5020494664" description="FAD dependent oxidoreductase" evidence="1">
    <location>
        <begin position="21"/>
        <end position="399"/>
    </location>
</feature>
<gene>
    <name evidence="2" type="ORF">FA045_00405</name>
</gene>